<name>A0ABT2AP80_9BURK</name>
<dbReference type="Pfam" id="PF07869">
    <property type="entry name" value="DUF1656"/>
    <property type="match status" value="1"/>
</dbReference>
<comment type="caution">
    <text evidence="6">The sequence shown here is derived from an EMBL/GenBank/DDBJ whole genome shotgun (WGS) entry which is preliminary data.</text>
</comment>
<feature type="transmembrane region" description="Helical" evidence="5">
    <location>
        <begin position="41"/>
        <end position="63"/>
    </location>
</feature>
<organism evidence="6 7">
    <name type="scientific">Massilia agri</name>
    <dbReference type="NCBI Taxonomy" id="1886785"/>
    <lineage>
        <taxon>Bacteria</taxon>
        <taxon>Pseudomonadati</taxon>
        <taxon>Pseudomonadota</taxon>
        <taxon>Betaproteobacteria</taxon>
        <taxon>Burkholderiales</taxon>
        <taxon>Oxalobacteraceae</taxon>
        <taxon>Telluria group</taxon>
        <taxon>Massilia</taxon>
    </lineage>
</organism>
<proteinExistence type="predicted"/>
<evidence type="ECO:0000256" key="4">
    <source>
        <dbReference type="ARBA" id="ARBA00023136"/>
    </source>
</evidence>
<keyword evidence="2 5" id="KW-0812">Transmembrane</keyword>
<evidence type="ECO:0000313" key="6">
    <source>
        <dbReference type="EMBL" id="MCS0597980.1"/>
    </source>
</evidence>
<feature type="transmembrane region" description="Helical" evidence="5">
    <location>
        <begin position="6"/>
        <end position="29"/>
    </location>
</feature>
<accession>A0ABT2AP80</accession>
<dbReference type="Proteomes" id="UP001206572">
    <property type="component" value="Unassembled WGS sequence"/>
</dbReference>
<dbReference type="InterPro" id="IPR012451">
    <property type="entry name" value="DUF1656"/>
</dbReference>
<protein>
    <submittedName>
        <fullName evidence="6">DUF1656 domain-containing protein</fullName>
    </submittedName>
</protein>
<gene>
    <name evidence="6" type="ORF">NX780_16655</name>
</gene>
<keyword evidence="7" id="KW-1185">Reference proteome</keyword>
<evidence type="ECO:0000256" key="1">
    <source>
        <dbReference type="ARBA" id="ARBA00022475"/>
    </source>
</evidence>
<keyword evidence="3 5" id="KW-1133">Transmembrane helix</keyword>
<reference evidence="6 7" key="1">
    <citation type="submission" date="2022-08" db="EMBL/GenBank/DDBJ databases">
        <title>Reclassification of Massilia species as members of the genera Telluria, Duganella, Pseudoduganella, Mokoshia gen. nov. and Zemynaea gen. nov. using orthogonal and non-orthogonal genome-based approaches.</title>
        <authorList>
            <person name="Bowman J.P."/>
        </authorList>
    </citation>
    <scope>NUCLEOTIDE SEQUENCE [LARGE SCALE GENOMIC DNA]</scope>
    <source>
        <strain evidence="6 7">JCM 31661</strain>
    </source>
</reference>
<dbReference type="EMBL" id="JANUHA010000012">
    <property type="protein sequence ID" value="MCS0597980.1"/>
    <property type="molecule type" value="Genomic_DNA"/>
</dbReference>
<evidence type="ECO:0000256" key="3">
    <source>
        <dbReference type="ARBA" id="ARBA00022989"/>
    </source>
</evidence>
<evidence type="ECO:0000256" key="2">
    <source>
        <dbReference type="ARBA" id="ARBA00022692"/>
    </source>
</evidence>
<evidence type="ECO:0000256" key="5">
    <source>
        <dbReference type="SAM" id="Phobius"/>
    </source>
</evidence>
<sequence length="68" mass="7729">MIGEVSLYGLYLPPLLLLTLAALLISRLLNLALARTGFYRLVWHPALFDFSLFVIVLGTLAYFTRNWS</sequence>
<keyword evidence="1" id="KW-1003">Cell membrane</keyword>
<dbReference type="RefSeq" id="WP_258828998.1">
    <property type="nucleotide sequence ID" value="NZ_JANUHA010000012.1"/>
</dbReference>
<evidence type="ECO:0000313" key="7">
    <source>
        <dbReference type="Proteomes" id="UP001206572"/>
    </source>
</evidence>
<keyword evidence="4 5" id="KW-0472">Membrane</keyword>